<name>A0A0F9GUI2_9ZZZZ</name>
<gene>
    <name evidence="1" type="ORF">LCGC14_1865790</name>
</gene>
<proteinExistence type="predicted"/>
<evidence type="ECO:0000313" key="1">
    <source>
        <dbReference type="EMBL" id="KKL94326.1"/>
    </source>
</evidence>
<dbReference type="Pfam" id="PF25680">
    <property type="entry name" value="Mom"/>
    <property type="match status" value="1"/>
</dbReference>
<protein>
    <submittedName>
        <fullName evidence="1">Uncharacterized protein</fullName>
    </submittedName>
</protein>
<dbReference type="AlphaFoldDB" id="A0A0F9GUI2"/>
<reference evidence="1" key="1">
    <citation type="journal article" date="2015" name="Nature">
        <title>Complex archaea that bridge the gap between prokaryotes and eukaryotes.</title>
        <authorList>
            <person name="Spang A."/>
            <person name="Saw J.H."/>
            <person name="Jorgensen S.L."/>
            <person name="Zaremba-Niedzwiedzka K."/>
            <person name="Martijn J."/>
            <person name="Lind A.E."/>
            <person name="van Eijk R."/>
            <person name="Schleper C."/>
            <person name="Guy L."/>
            <person name="Ettema T.J."/>
        </authorList>
    </citation>
    <scope>NUCLEOTIDE SEQUENCE</scope>
</reference>
<organism evidence="1">
    <name type="scientific">marine sediment metagenome</name>
    <dbReference type="NCBI Taxonomy" id="412755"/>
    <lineage>
        <taxon>unclassified sequences</taxon>
        <taxon>metagenomes</taxon>
        <taxon>ecological metagenomes</taxon>
    </lineage>
</organism>
<sequence length="207" mass="23502">MKRISGDGVRVAQPLFPVEGQGSIPMSPLQLNIIEIGILEACGLNKLWHSRVPIITNPYSKNRIAFGAEFKGIWYAVALWTDPIARGFNHRGYLELRRMAIAPDSPKYTASRMIKIMALLIKRAFPHINKLISYQDTGVHTGTIYRASGWDIGGIKANIGTGWNTRLRNKMQTASDKIRWEKQIRPEPEQIDRVVKCEDKQMELFAQ</sequence>
<dbReference type="EMBL" id="LAZR01018954">
    <property type="protein sequence ID" value="KKL94326.1"/>
    <property type="molecule type" value="Genomic_DNA"/>
</dbReference>
<dbReference type="InterPro" id="IPR057895">
    <property type="entry name" value="Mom"/>
</dbReference>
<accession>A0A0F9GUI2</accession>
<comment type="caution">
    <text evidence="1">The sequence shown here is derived from an EMBL/GenBank/DDBJ whole genome shotgun (WGS) entry which is preliminary data.</text>
</comment>